<reference evidence="7 8" key="1">
    <citation type="submission" date="2024-04" db="EMBL/GenBank/DDBJ databases">
        <title>genome sequences of Mucor flavus KT1a and Helicostylum pulchrum KT1b strains isolation_sourced from the surface of a dry-aged beef.</title>
        <authorList>
            <person name="Toyotome T."/>
            <person name="Hosono M."/>
            <person name="Torimaru M."/>
            <person name="Fukuda K."/>
            <person name="Mikami N."/>
        </authorList>
    </citation>
    <scope>NUCLEOTIDE SEQUENCE [LARGE SCALE GENOMIC DNA]</scope>
    <source>
        <strain evidence="7 8">KT1b</strain>
    </source>
</reference>
<feature type="transmembrane region" description="Helical" evidence="5">
    <location>
        <begin position="21"/>
        <end position="39"/>
    </location>
</feature>
<evidence type="ECO:0000256" key="1">
    <source>
        <dbReference type="ARBA" id="ARBA00004370"/>
    </source>
</evidence>
<name>A0ABP9Y9B0_9FUNG</name>
<accession>A0ABP9Y9B0</accession>
<evidence type="ECO:0000259" key="6">
    <source>
        <dbReference type="PROSITE" id="PS51469"/>
    </source>
</evidence>
<keyword evidence="4 5" id="KW-0472">Membrane</keyword>
<keyword evidence="3 5" id="KW-1133">Transmembrane helix</keyword>
<protein>
    <recommendedName>
        <fullName evidence="6">SUN domain-containing protein</fullName>
    </recommendedName>
</protein>
<evidence type="ECO:0000256" key="2">
    <source>
        <dbReference type="ARBA" id="ARBA00022692"/>
    </source>
</evidence>
<dbReference type="Pfam" id="PF07738">
    <property type="entry name" value="Sad1_UNC"/>
    <property type="match status" value="1"/>
</dbReference>
<dbReference type="Gene3D" id="2.60.120.260">
    <property type="entry name" value="Galactose-binding domain-like"/>
    <property type="match status" value="1"/>
</dbReference>
<evidence type="ECO:0000256" key="3">
    <source>
        <dbReference type="ARBA" id="ARBA00022989"/>
    </source>
</evidence>
<dbReference type="InterPro" id="IPR045119">
    <property type="entry name" value="SUN1-5"/>
</dbReference>
<organism evidence="7 8">
    <name type="scientific">Helicostylum pulchrum</name>
    <dbReference type="NCBI Taxonomy" id="562976"/>
    <lineage>
        <taxon>Eukaryota</taxon>
        <taxon>Fungi</taxon>
        <taxon>Fungi incertae sedis</taxon>
        <taxon>Mucoromycota</taxon>
        <taxon>Mucoromycotina</taxon>
        <taxon>Mucoromycetes</taxon>
        <taxon>Mucorales</taxon>
        <taxon>Mucorineae</taxon>
        <taxon>Mucoraceae</taxon>
        <taxon>Helicostylum</taxon>
    </lineage>
</organism>
<evidence type="ECO:0000313" key="8">
    <source>
        <dbReference type="Proteomes" id="UP001476247"/>
    </source>
</evidence>
<comment type="caution">
    <text evidence="7">The sequence shown here is derived from an EMBL/GenBank/DDBJ whole genome shotgun (WGS) entry which is preliminary data.</text>
</comment>
<keyword evidence="2 5" id="KW-0812">Transmembrane</keyword>
<dbReference type="PROSITE" id="PS51469">
    <property type="entry name" value="SUN"/>
    <property type="match status" value="1"/>
</dbReference>
<dbReference type="PANTHER" id="PTHR12911:SF8">
    <property type="entry name" value="KLAROID PROTEIN-RELATED"/>
    <property type="match status" value="1"/>
</dbReference>
<dbReference type="Proteomes" id="UP001476247">
    <property type="component" value="Unassembled WGS sequence"/>
</dbReference>
<keyword evidence="8" id="KW-1185">Reference proteome</keyword>
<comment type="subcellular location">
    <subcellularLocation>
        <location evidence="1">Membrane</location>
    </subcellularLocation>
</comment>
<gene>
    <name evidence="7" type="ORF">HPULCUR_009041</name>
</gene>
<feature type="domain" description="SUN" evidence="6">
    <location>
        <begin position="270"/>
        <end position="432"/>
    </location>
</feature>
<dbReference type="EMBL" id="BAABUJ010000029">
    <property type="protein sequence ID" value="GAA5803559.1"/>
    <property type="molecule type" value="Genomic_DNA"/>
</dbReference>
<sequence length="432" mass="49461">MDEDDNHPRPARPENNNRYTVVKIFLFILGIFPLLRAIVVAIYRWVQDSLVFVLIDPLLRLALETTNPRRSRHTMRSYRKAVVFTVSFTFLIVSLLLIYTFFDLPITPQFNSSSIPPHKSNDSNTGPSLLHSVPGKKLVDWDTLLMDEFRDMWKTLESDGYNLQLQIKSLQSELYTHQGVYASTQDKLWSELADKQSQINLLKKSLEKILTKEMNNLELDENDIESLEVLFRGVSSSLDTQQVKTLIQSALEKYRQDVLNTADYALKSRQASILYSITSPTYYHSPAWQQSVFRFVGLVPNNNSPELAISPQTHVGECWSMEGNSGTLGIVLSEPITIDGITIEYPSQNMMKDDMQHAPRSIELLGIENFPKRPRKMKSLGTIEYDVYGDSTVQTFKIKPGDVYKAVQINVRSNWGSLNYTDIYRVRIHGQP</sequence>
<dbReference type="PANTHER" id="PTHR12911">
    <property type="entry name" value="SAD1/UNC-84-LIKE PROTEIN-RELATED"/>
    <property type="match status" value="1"/>
</dbReference>
<evidence type="ECO:0000256" key="4">
    <source>
        <dbReference type="ARBA" id="ARBA00023136"/>
    </source>
</evidence>
<feature type="transmembrane region" description="Helical" evidence="5">
    <location>
        <begin position="83"/>
        <end position="102"/>
    </location>
</feature>
<evidence type="ECO:0000256" key="5">
    <source>
        <dbReference type="SAM" id="Phobius"/>
    </source>
</evidence>
<evidence type="ECO:0000313" key="7">
    <source>
        <dbReference type="EMBL" id="GAA5803559.1"/>
    </source>
</evidence>
<dbReference type="InterPro" id="IPR012919">
    <property type="entry name" value="SUN_dom"/>
</dbReference>
<proteinExistence type="predicted"/>